<feature type="transmembrane region" description="Helical" evidence="2">
    <location>
        <begin position="98"/>
        <end position="119"/>
    </location>
</feature>
<feature type="transmembrane region" description="Helical" evidence="2">
    <location>
        <begin position="131"/>
        <end position="153"/>
    </location>
</feature>
<gene>
    <name evidence="4" type="ORF">T440DRAFT_520366</name>
</gene>
<organism evidence="4 5">
    <name type="scientific">Plenodomus tracheiphilus IPT5</name>
    <dbReference type="NCBI Taxonomy" id="1408161"/>
    <lineage>
        <taxon>Eukaryota</taxon>
        <taxon>Fungi</taxon>
        <taxon>Dikarya</taxon>
        <taxon>Ascomycota</taxon>
        <taxon>Pezizomycotina</taxon>
        <taxon>Dothideomycetes</taxon>
        <taxon>Pleosporomycetidae</taxon>
        <taxon>Pleosporales</taxon>
        <taxon>Pleosporineae</taxon>
        <taxon>Leptosphaeriaceae</taxon>
        <taxon>Plenodomus</taxon>
    </lineage>
</organism>
<proteinExistence type="predicted"/>
<dbReference type="PANTHER" id="PTHR38794">
    <property type="entry name" value="INTEGRAL MEMBRANE PROTEIN"/>
    <property type="match status" value="1"/>
</dbReference>
<feature type="compositionally biased region" description="Polar residues" evidence="1">
    <location>
        <begin position="311"/>
        <end position="321"/>
    </location>
</feature>
<keyword evidence="5" id="KW-1185">Reference proteome</keyword>
<feature type="transmembrane region" description="Helical" evidence="2">
    <location>
        <begin position="173"/>
        <end position="196"/>
    </location>
</feature>
<sequence>MAGTLQPIAALTVEDHGPINTVVAIFLTTTSVLITTVRVAIRKQKVRQFEPDDILFGLGLCFGILSSVLSHFCVRAGLGRHQQKLDQELVGRYFKLFWVTQIFVVLALALAKLSLALLFKRITPRQIRPRIARLLMPMIALYTLVCVSLISFQCQLPRPWILSPKKCYTHGNVYYPITISNILTDALLSIWMFPIIRTLHTRDHTKAVLMWLFGSRLFICILDVGRMVVIHNALQSEDQTRSQLLWAVMDQIVVHLSINHATLPRIQNFLSHLQMGPINIFTVRGDTSASRAKVDAAAGQVQAQQRAAAHTNESQSSSSRQGKPFYKAFSALYSSLAGPLRRASSISEQPLKEQPGQGIELQPRAVYTGKNNMEESNARNSQSAATSFSSDVSDRDDSTTQIGVVRVQHEIRLTYEKA</sequence>
<evidence type="ECO:0000256" key="2">
    <source>
        <dbReference type="SAM" id="Phobius"/>
    </source>
</evidence>
<evidence type="ECO:0000313" key="4">
    <source>
        <dbReference type="EMBL" id="KAF2847929.1"/>
    </source>
</evidence>
<feature type="transmembrane region" description="Helical" evidence="2">
    <location>
        <begin position="21"/>
        <end position="41"/>
    </location>
</feature>
<dbReference type="EMBL" id="MU006321">
    <property type="protein sequence ID" value="KAF2847929.1"/>
    <property type="molecule type" value="Genomic_DNA"/>
</dbReference>
<protein>
    <recommendedName>
        <fullName evidence="3">Rhodopsin domain-containing protein</fullName>
    </recommendedName>
</protein>
<feature type="domain" description="Rhodopsin" evidence="3">
    <location>
        <begin position="37"/>
        <end position="271"/>
    </location>
</feature>
<reference evidence="4" key="1">
    <citation type="submission" date="2020-01" db="EMBL/GenBank/DDBJ databases">
        <authorList>
            <consortium name="DOE Joint Genome Institute"/>
            <person name="Haridas S."/>
            <person name="Albert R."/>
            <person name="Binder M."/>
            <person name="Bloem J."/>
            <person name="Labutti K."/>
            <person name="Salamov A."/>
            <person name="Andreopoulos B."/>
            <person name="Baker S.E."/>
            <person name="Barry K."/>
            <person name="Bills G."/>
            <person name="Bluhm B.H."/>
            <person name="Cannon C."/>
            <person name="Castanera R."/>
            <person name="Culley D.E."/>
            <person name="Daum C."/>
            <person name="Ezra D."/>
            <person name="Gonzalez J.B."/>
            <person name="Henrissat B."/>
            <person name="Kuo A."/>
            <person name="Liang C."/>
            <person name="Lipzen A."/>
            <person name="Lutzoni F."/>
            <person name="Magnuson J."/>
            <person name="Mondo S."/>
            <person name="Nolan M."/>
            <person name="Ohm R."/>
            <person name="Pangilinan J."/>
            <person name="Park H.-J."/>
            <person name="Ramirez L."/>
            <person name="Alfaro M."/>
            <person name="Sun H."/>
            <person name="Tritt A."/>
            <person name="Yoshinaga Y."/>
            <person name="Zwiers L.-H."/>
            <person name="Turgeon B.G."/>
            <person name="Goodwin S.B."/>
            <person name="Spatafora J.W."/>
            <person name="Crous P.W."/>
            <person name="Grigoriev I.V."/>
        </authorList>
    </citation>
    <scope>NUCLEOTIDE SEQUENCE</scope>
    <source>
        <strain evidence="4">IPT5</strain>
    </source>
</reference>
<dbReference type="PANTHER" id="PTHR38794:SF3">
    <property type="entry name" value="INTEGRAL MEMBRANE PROTEIN"/>
    <property type="match status" value="1"/>
</dbReference>
<evidence type="ECO:0000313" key="5">
    <source>
        <dbReference type="Proteomes" id="UP000799423"/>
    </source>
</evidence>
<keyword evidence="2" id="KW-0812">Transmembrane</keyword>
<feature type="region of interest" description="Disordered" evidence="1">
    <location>
        <begin position="374"/>
        <end position="401"/>
    </location>
</feature>
<dbReference type="AlphaFoldDB" id="A0A6A7B0R1"/>
<dbReference type="OrthoDB" id="3918601at2759"/>
<keyword evidence="2" id="KW-1133">Transmembrane helix</keyword>
<feature type="compositionally biased region" description="Low complexity" evidence="1">
    <location>
        <begin position="296"/>
        <end position="309"/>
    </location>
</feature>
<evidence type="ECO:0000256" key="1">
    <source>
        <dbReference type="SAM" id="MobiDB-lite"/>
    </source>
</evidence>
<dbReference type="Pfam" id="PF20684">
    <property type="entry name" value="Fung_rhodopsin"/>
    <property type="match status" value="1"/>
</dbReference>
<evidence type="ECO:0000259" key="3">
    <source>
        <dbReference type="Pfam" id="PF20684"/>
    </source>
</evidence>
<keyword evidence="2" id="KW-0472">Membrane</keyword>
<feature type="transmembrane region" description="Helical" evidence="2">
    <location>
        <begin position="53"/>
        <end position="78"/>
    </location>
</feature>
<dbReference type="InterPro" id="IPR049326">
    <property type="entry name" value="Rhodopsin_dom_fungi"/>
</dbReference>
<accession>A0A6A7B0R1</accession>
<name>A0A6A7B0R1_9PLEO</name>
<feature type="region of interest" description="Disordered" evidence="1">
    <location>
        <begin position="344"/>
        <end position="363"/>
    </location>
</feature>
<feature type="region of interest" description="Disordered" evidence="1">
    <location>
        <begin position="294"/>
        <end position="321"/>
    </location>
</feature>
<dbReference type="Proteomes" id="UP000799423">
    <property type="component" value="Unassembled WGS sequence"/>
</dbReference>
<feature type="transmembrane region" description="Helical" evidence="2">
    <location>
        <begin position="208"/>
        <end position="229"/>
    </location>
</feature>